<dbReference type="Proteomes" id="UP000439903">
    <property type="component" value="Unassembled WGS sequence"/>
</dbReference>
<evidence type="ECO:0008006" key="3">
    <source>
        <dbReference type="Google" id="ProtNLM"/>
    </source>
</evidence>
<name>A0A8H3XBD9_GIGMA</name>
<dbReference type="EMBL" id="WTPW01001295">
    <property type="protein sequence ID" value="KAF0444664.1"/>
    <property type="molecule type" value="Genomic_DNA"/>
</dbReference>
<keyword evidence="2" id="KW-1185">Reference proteome</keyword>
<evidence type="ECO:0000313" key="1">
    <source>
        <dbReference type="EMBL" id="KAF0444664.1"/>
    </source>
</evidence>
<evidence type="ECO:0000313" key="2">
    <source>
        <dbReference type="Proteomes" id="UP000439903"/>
    </source>
</evidence>
<dbReference type="SUPFAM" id="SSF52047">
    <property type="entry name" value="RNI-like"/>
    <property type="match status" value="1"/>
</dbReference>
<accession>A0A8H3XBD9</accession>
<protein>
    <recommendedName>
        <fullName evidence="3">F-box domain-containing protein</fullName>
    </recommendedName>
</protein>
<organism evidence="1 2">
    <name type="scientific">Gigaspora margarita</name>
    <dbReference type="NCBI Taxonomy" id="4874"/>
    <lineage>
        <taxon>Eukaryota</taxon>
        <taxon>Fungi</taxon>
        <taxon>Fungi incertae sedis</taxon>
        <taxon>Mucoromycota</taxon>
        <taxon>Glomeromycotina</taxon>
        <taxon>Glomeromycetes</taxon>
        <taxon>Diversisporales</taxon>
        <taxon>Gigasporaceae</taxon>
        <taxon>Gigaspora</taxon>
    </lineage>
</organism>
<comment type="caution">
    <text evidence="1">The sequence shown here is derived from an EMBL/GenBank/DDBJ whole genome shotgun (WGS) entry which is preliminary data.</text>
</comment>
<dbReference type="AlphaFoldDB" id="A0A8H3XBD9"/>
<proteinExistence type="predicted"/>
<gene>
    <name evidence="1" type="ORF">F8M41_003349</name>
</gene>
<dbReference type="Gene3D" id="3.80.10.10">
    <property type="entry name" value="Ribonuclease Inhibitor"/>
    <property type="match status" value="1"/>
</dbReference>
<sequence length="444" mass="51468">MRRSDRFLSGNYIPSFMRIRRPNNGNKIFMGNMPELMELILNNIAKDFHYSLFSCALVSRHCGASLRELDVYFPESNKIKPGIFQSLERNELFFSRLQYLSLSAISEFSTENAVDLLKILAKNTTRIIALKLDESYSQYDSQLIHELINIIKSQEQLRQFTLAGILPDEFHGIISALECQKQSLREVIIETCGYSDEFKILMNCENLEILRMRFCDYENIMELLDNKINTLEILDYEIDASELALFFKKSGKLLQRLKLESLDAIIFDQSLLLDALKSFCPNITYLDVSIIEFSTQFLVLIGNLRKLQFLTLSVDTLSVDEIPDEERVIRFAKILPLTLQYLDLRYSCLISFIEILLKYCYAPLKKLLIDDLDEDKLKALIKFSNKRNRSLSYVGVSNYSDLGLDDIGRTEEYVRLSYSATVQEYLEVEDLFTLVPCEDIIVHC</sequence>
<reference evidence="1 2" key="1">
    <citation type="journal article" date="2019" name="Environ. Microbiol.">
        <title>At the nexus of three kingdoms: the genome of the mycorrhizal fungus Gigaspora margarita provides insights into plant, endobacterial and fungal interactions.</title>
        <authorList>
            <person name="Venice F."/>
            <person name="Ghignone S."/>
            <person name="Salvioli di Fossalunga A."/>
            <person name="Amselem J."/>
            <person name="Novero M."/>
            <person name="Xianan X."/>
            <person name="Sedzielewska Toro K."/>
            <person name="Morin E."/>
            <person name="Lipzen A."/>
            <person name="Grigoriev I.V."/>
            <person name="Henrissat B."/>
            <person name="Martin F.M."/>
            <person name="Bonfante P."/>
        </authorList>
    </citation>
    <scope>NUCLEOTIDE SEQUENCE [LARGE SCALE GENOMIC DNA]</scope>
    <source>
        <strain evidence="1 2">BEG34</strain>
    </source>
</reference>
<dbReference type="InterPro" id="IPR032675">
    <property type="entry name" value="LRR_dom_sf"/>
</dbReference>